<evidence type="ECO:0000256" key="1">
    <source>
        <dbReference type="SAM" id="Phobius"/>
    </source>
</evidence>
<keyword evidence="1" id="KW-1133">Transmembrane helix</keyword>
<keyword evidence="1" id="KW-0472">Membrane</keyword>
<sequence length="55" mass="5843">MSSKILAHKRRAARDQRHGERLGAIVGVFLLNAAMTVVGGLVGAAWVGLYLGAPW</sequence>
<name>A0A249XLQ8_9CAUD</name>
<organism evidence="2 3">
    <name type="scientific">Mycobacterium phage Apocalypse</name>
    <dbReference type="NCBI Taxonomy" id="2027890"/>
    <lineage>
        <taxon>Viruses</taxon>
        <taxon>Duplodnaviria</taxon>
        <taxon>Heunggongvirae</taxon>
        <taxon>Uroviricota</taxon>
        <taxon>Caudoviricetes</taxon>
        <taxon>Weiservirinae</taxon>
        <taxon>Anayavirus</taxon>
        <taxon>Anayavirus apocalypse</taxon>
    </lineage>
</organism>
<proteinExistence type="predicted"/>
<evidence type="ECO:0000313" key="3">
    <source>
        <dbReference type="Proteomes" id="UP000222083"/>
    </source>
</evidence>
<reference evidence="2 3" key="1">
    <citation type="submission" date="2017-08" db="EMBL/GenBank/DDBJ databases">
        <authorList>
            <person name="Loney R.E."/>
            <person name="Wentworth H.A."/>
            <person name="Hanna I.R."/>
            <person name="Delesalle V.A."/>
            <person name="Grose J."/>
            <person name="Hope S."/>
            <person name="Breakwell D."/>
            <person name="Garlena R.A."/>
            <person name="Russell D.A."/>
            <person name="Pope W.H."/>
            <person name="Jacobs-Sera D."/>
            <person name="Hendrix R.W."/>
            <person name="Hatfull G.F."/>
        </authorList>
    </citation>
    <scope>NUCLEOTIDE SEQUENCE [LARGE SCALE GENOMIC DNA]</scope>
</reference>
<accession>A0A249XLQ8</accession>
<keyword evidence="1" id="KW-0812">Transmembrane</keyword>
<dbReference type="EMBL" id="MF668267">
    <property type="protein sequence ID" value="ASZ72677.1"/>
    <property type="molecule type" value="Genomic_DNA"/>
</dbReference>
<dbReference type="Proteomes" id="UP000222083">
    <property type="component" value="Segment"/>
</dbReference>
<gene>
    <name evidence="2" type="ORF">SEA_APOCALYPSE_50</name>
</gene>
<protein>
    <submittedName>
        <fullName evidence="2">Uncharacterized protein</fullName>
    </submittedName>
</protein>
<evidence type="ECO:0000313" key="2">
    <source>
        <dbReference type="EMBL" id="ASZ72677.1"/>
    </source>
</evidence>
<feature type="transmembrane region" description="Helical" evidence="1">
    <location>
        <begin position="21"/>
        <end position="49"/>
    </location>
</feature>
<keyword evidence="3" id="KW-1185">Reference proteome</keyword>